<accession>A0ABV9F0R4</accession>
<dbReference type="SUPFAM" id="SSF56524">
    <property type="entry name" value="Oxidoreductase molybdopterin-binding domain"/>
    <property type="match status" value="1"/>
</dbReference>
<dbReference type="InterPro" id="IPR000572">
    <property type="entry name" value="OxRdtase_Mopterin-bd_dom"/>
</dbReference>
<dbReference type="RefSeq" id="WP_380803277.1">
    <property type="nucleotide sequence ID" value="NZ_JBHSFZ010000008.1"/>
</dbReference>
<name>A0ABV9F0R4_9SPHN</name>
<dbReference type="Pfam" id="PF00174">
    <property type="entry name" value="Oxidored_molyb"/>
    <property type="match status" value="1"/>
</dbReference>
<dbReference type="PANTHER" id="PTHR43032">
    <property type="entry name" value="PROTEIN-METHIONINE-SULFOXIDE REDUCTASE"/>
    <property type="match status" value="1"/>
</dbReference>
<dbReference type="EMBL" id="JBHSFZ010000008">
    <property type="protein sequence ID" value="MFC4593829.1"/>
    <property type="molecule type" value="Genomic_DNA"/>
</dbReference>
<comment type="caution">
    <text evidence="2">The sequence shown here is derived from an EMBL/GenBank/DDBJ whole genome shotgun (WGS) entry which is preliminary data.</text>
</comment>
<dbReference type="PANTHER" id="PTHR43032:SF2">
    <property type="entry name" value="BLL0505 PROTEIN"/>
    <property type="match status" value="1"/>
</dbReference>
<organism evidence="2 3">
    <name type="scientific">Sphingobium tyrosinilyticum</name>
    <dbReference type="NCBI Taxonomy" id="2715436"/>
    <lineage>
        <taxon>Bacteria</taxon>
        <taxon>Pseudomonadati</taxon>
        <taxon>Pseudomonadota</taxon>
        <taxon>Alphaproteobacteria</taxon>
        <taxon>Sphingomonadales</taxon>
        <taxon>Sphingomonadaceae</taxon>
        <taxon>Sphingobium</taxon>
    </lineage>
</organism>
<evidence type="ECO:0000313" key="2">
    <source>
        <dbReference type="EMBL" id="MFC4593829.1"/>
    </source>
</evidence>
<dbReference type="Gene3D" id="3.90.420.10">
    <property type="entry name" value="Oxidoreductase, molybdopterin-binding domain"/>
    <property type="match status" value="1"/>
</dbReference>
<dbReference type="InterPro" id="IPR036374">
    <property type="entry name" value="OxRdtase_Mopterin-bd_sf"/>
</dbReference>
<dbReference type="PROSITE" id="PS51257">
    <property type="entry name" value="PROKAR_LIPOPROTEIN"/>
    <property type="match status" value="1"/>
</dbReference>
<evidence type="ECO:0000313" key="3">
    <source>
        <dbReference type="Proteomes" id="UP001595957"/>
    </source>
</evidence>
<keyword evidence="3" id="KW-1185">Reference proteome</keyword>
<gene>
    <name evidence="2" type="ORF">ACFO3E_06440</name>
</gene>
<feature type="domain" description="Oxidoreductase molybdopterin-binding" evidence="1">
    <location>
        <begin position="87"/>
        <end position="225"/>
    </location>
</feature>
<reference evidence="3" key="1">
    <citation type="journal article" date="2019" name="Int. J. Syst. Evol. Microbiol.">
        <title>The Global Catalogue of Microorganisms (GCM) 10K type strain sequencing project: providing services to taxonomists for standard genome sequencing and annotation.</title>
        <authorList>
            <consortium name="The Broad Institute Genomics Platform"/>
            <consortium name="The Broad Institute Genome Sequencing Center for Infectious Disease"/>
            <person name="Wu L."/>
            <person name="Ma J."/>
        </authorList>
    </citation>
    <scope>NUCLEOTIDE SEQUENCE [LARGE SCALE GENOMIC DNA]</scope>
    <source>
        <strain evidence="3">NBRC 103632</strain>
    </source>
</reference>
<dbReference type="Proteomes" id="UP001595957">
    <property type="component" value="Unassembled WGS sequence"/>
</dbReference>
<evidence type="ECO:0000259" key="1">
    <source>
        <dbReference type="Pfam" id="PF00174"/>
    </source>
</evidence>
<sequence length="250" mass="28140">MSLVLSRRALLLGATATLAGCDRLAQHESVRGALFSAENFHKWAQRSLMARDAMAREFRPDQISPFFRSNGTANPNTPEYRALWRSDFADWRLKVTGLVDRPLSLSLAQLRSLPHREQITRHDCVEGWSAIGKWRGVPLHLILDAASMSSRARYILFHCADFMGDGRPYYESIDLIDAFHPQTILAFALNDQPLKVANGAPLRLRVERQLGYKQAKYLMEIKAVDSLSGIGGGKGGYWEDRAGYDWYAGI</sequence>
<protein>
    <submittedName>
        <fullName evidence="2">Molybdopterin-dependent oxidoreductase</fullName>
    </submittedName>
</protein>
<proteinExistence type="predicted"/>